<accession>A0A1Y6CS87</accession>
<keyword evidence="7" id="KW-1133">Transmembrane helix</keyword>
<keyword evidence="3" id="KW-0997">Cell inner membrane</keyword>
<proteinExistence type="predicted"/>
<evidence type="ECO:0000256" key="3">
    <source>
        <dbReference type="ARBA" id="ARBA00022519"/>
    </source>
</evidence>
<dbReference type="PANTHER" id="PTHR30606:SF9">
    <property type="entry name" value="LIPID A BIOSYNTHESIS LAUROYLTRANSFERASE"/>
    <property type="match status" value="1"/>
</dbReference>
<evidence type="ECO:0000313" key="8">
    <source>
        <dbReference type="EMBL" id="SMF93301.1"/>
    </source>
</evidence>
<dbReference type="AlphaFoldDB" id="A0A1Y6CS87"/>
<dbReference type="RefSeq" id="WP_085209762.1">
    <property type="nucleotide sequence ID" value="NZ_FXAM01000001.1"/>
</dbReference>
<dbReference type="Pfam" id="PF03279">
    <property type="entry name" value="Lip_A_acyltrans"/>
    <property type="match status" value="1"/>
</dbReference>
<evidence type="ECO:0000256" key="6">
    <source>
        <dbReference type="ARBA" id="ARBA00023315"/>
    </source>
</evidence>
<reference evidence="8 9" key="1">
    <citation type="submission" date="2016-12" db="EMBL/GenBank/DDBJ databases">
        <authorList>
            <person name="Song W.-J."/>
            <person name="Kurnit D.M."/>
        </authorList>
    </citation>
    <scope>NUCLEOTIDE SEQUENCE [LARGE SCALE GENOMIC DNA]</scope>
    <source>
        <strain evidence="8 9">175</strain>
    </source>
</reference>
<dbReference type="GO" id="GO:0005886">
    <property type="term" value="C:plasma membrane"/>
    <property type="evidence" value="ECO:0007669"/>
    <property type="project" value="UniProtKB-SubCell"/>
</dbReference>
<dbReference type="GO" id="GO:0009247">
    <property type="term" value="P:glycolipid biosynthetic process"/>
    <property type="evidence" value="ECO:0007669"/>
    <property type="project" value="UniProtKB-ARBA"/>
</dbReference>
<gene>
    <name evidence="8" type="ORF">SAMN02949497_0578</name>
</gene>
<keyword evidence="5 7" id="KW-0472">Membrane</keyword>
<comment type="subcellular location">
    <subcellularLocation>
        <location evidence="1">Cell inner membrane</location>
    </subcellularLocation>
</comment>
<dbReference type="STRING" id="1760988.SAMN02949497_0578"/>
<keyword evidence="6 8" id="KW-0012">Acyltransferase</keyword>
<keyword evidence="9" id="KW-1185">Reference proteome</keyword>
<keyword evidence="7" id="KW-0812">Transmembrane</keyword>
<evidence type="ECO:0000313" key="9">
    <source>
        <dbReference type="Proteomes" id="UP000192923"/>
    </source>
</evidence>
<keyword evidence="2" id="KW-1003">Cell membrane</keyword>
<dbReference type="Proteomes" id="UP000192923">
    <property type="component" value="Unassembled WGS sequence"/>
</dbReference>
<dbReference type="OrthoDB" id="9808633at2"/>
<evidence type="ECO:0000256" key="1">
    <source>
        <dbReference type="ARBA" id="ARBA00004533"/>
    </source>
</evidence>
<organism evidence="8 9">
    <name type="scientific">Methylomagnum ishizawai</name>
    <dbReference type="NCBI Taxonomy" id="1760988"/>
    <lineage>
        <taxon>Bacteria</taxon>
        <taxon>Pseudomonadati</taxon>
        <taxon>Pseudomonadota</taxon>
        <taxon>Gammaproteobacteria</taxon>
        <taxon>Methylococcales</taxon>
        <taxon>Methylococcaceae</taxon>
        <taxon>Methylomagnum</taxon>
    </lineage>
</organism>
<dbReference type="PIRSF" id="PIRSF028561">
    <property type="entry name" value="Ac_Trasf"/>
    <property type="match status" value="1"/>
</dbReference>
<name>A0A1Y6CS87_9GAMM</name>
<evidence type="ECO:0000256" key="5">
    <source>
        <dbReference type="ARBA" id="ARBA00023136"/>
    </source>
</evidence>
<sequence>MTEAWLNIPERSSLFWLRAIVWIALRLGRGLAWLLLYPITAYFLLFANRTGAASTAYLRRILAREPGLAERFRHYHTFACTLLDRVYVLAGQDRRLDIRVHGLELLESRARSGRGCILVGAHLGSFEIIRAVGRVRGGFKVKALVHGERTPLIAGLYRRLNPALHEDIVDMGNPSSLLGLDEHIAGGGWVALLGDRALHGDKRVLCDFLGVPAYFPQAPVLLGQILQAPLLLFVCLHRGWGRYEVYFETLTDAPPSLPRGERETAVRDIMQRYAGRLEHYCRLAPYNWFNFHDFWRIED</sequence>
<dbReference type="InterPro" id="IPR014548">
    <property type="entry name" value="Ac_Trasf"/>
</dbReference>
<dbReference type="EMBL" id="FXAM01000001">
    <property type="protein sequence ID" value="SMF93301.1"/>
    <property type="molecule type" value="Genomic_DNA"/>
</dbReference>
<dbReference type="GO" id="GO:0016746">
    <property type="term" value="F:acyltransferase activity"/>
    <property type="evidence" value="ECO:0007669"/>
    <property type="project" value="UniProtKB-KW"/>
</dbReference>
<protein>
    <submittedName>
        <fullName evidence="8">Predicted acyltransferase, LPLAT superfamily</fullName>
    </submittedName>
</protein>
<evidence type="ECO:0000256" key="4">
    <source>
        <dbReference type="ARBA" id="ARBA00022679"/>
    </source>
</evidence>
<evidence type="ECO:0000256" key="7">
    <source>
        <dbReference type="SAM" id="Phobius"/>
    </source>
</evidence>
<dbReference type="InterPro" id="IPR004960">
    <property type="entry name" value="LipA_acyltrans"/>
</dbReference>
<dbReference type="CDD" id="cd07984">
    <property type="entry name" value="LPLAT_LABLAT-like"/>
    <property type="match status" value="1"/>
</dbReference>
<keyword evidence="4 8" id="KW-0808">Transferase</keyword>
<feature type="transmembrane region" description="Helical" evidence="7">
    <location>
        <begin position="20"/>
        <end position="45"/>
    </location>
</feature>
<evidence type="ECO:0000256" key="2">
    <source>
        <dbReference type="ARBA" id="ARBA00022475"/>
    </source>
</evidence>
<dbReference type="PANTHER" id="PTHR30606">
    <property type="entry name" value="LIPID A BIOSYNTHESIS LAUROYL ACYLTRANSFERASE"/>
    <property type="match status" value="1"/>
</dbReference>